<dbReference type="EMBL" id="LGST01000012">
    <property type="protein sequence ID" value="KNE01369.1"/>
    <property type="molecule type" value="Genomic_DNA"/>
</dbReference>
<sequence length="519" mass="59695">MSDDLFGPPDPYFNPVEPSNVTTLDSESSPASPNGRLYQRTFGDTRLSNLLALISYLAQCGFSDVETIPAVLTHLKSAIYELLLHCVSIDRPTYAHYIQQLLRKLDILITRLIIPALKQTLERPDLVVTQLIIKEVHELVTLLYGFTNPLRIPGVLSDDQSIEGPHGLRVSSFHTTTLLAVTRKLQAALNSQIKVLGSASDLDKGIGPNNTPLNLWNDWMAQSLNMVTKLIVTILNNTVPTATVFIYFEDLMRNKGLAFLDLEYFDEFLCHFQRINAFSKTQANSALFDSQRRLIQEHFLLVIRMFPCHPLSWCTVSQAVNYLQMYIDVYNDIYEDKLLIEKIADKHESTVVKRVVDSAKFPEGHYINYINQERLSSKDVPDFVNYFDDNNEAIEVTNEKEYYIPISQPKNSESFRKVSQVNTNSDPTKEHLLSLPRSKGTEISPRTALFAANYHKRDLPEDPCYLKVYRLNEEVAQEVRELRAMVEDNIWRGNRRFKGCWKCRLFPWHMHKKCKGIMR</sequence>
<dbReference type="VEuPathDB" id="FungiDB:CJJ09_002672"/>
<gene>
    <name evidence="2" type="ORF">QG37_01556</name>
</gene>
<dbReference type="VEuPathDB" id="FungiDB:CJI96_0003387"/>
<dbReference type="AlphaFoldDB" id="A0A0L0P4Z0"/>
<accession>A0A0L0P4Z0</accession>
<proteinExistence type="predicted"/>
<dbReference type="Proteomes" id="UP000037122">
    <property type="component" value="Unassembled WGS sequence"/>
</dbReference>
<name>A0A0L0P4Z0_CANAR</name>
<reference evidence="3" key="1">
    <citation type="journal article" date="2015" name="BMC Genomics">
        <title>Draft genome of a commonly misdiagnosed multidrug resistant pathogen Candida auris.</title>
        <authorList>
            <person name="Chatterjee S."/>
            <person name="Alampalli S.V."/>
            <person name="Nageshan R.K."/>
            <person name="Chettiar S.T."/>
            <person name="Joshi S."/>
            <person name="Tatu U.S."/>
        </authorList>
    </citation>
    <scope>NUCLEOTIDE SEQUENCE [LARGE SCALE GENOMIC DNA]</scope>
    <source>
        <strain evidence="3">6684</strain>
    </source>
</reference>
<dbReference type="VEuPathDB" id="FungiDB:QG37_01556"/>
<dbReference type="VEuPathDB" id="FungiDB:CJI97_000713"/>
<feature type="compositionally biased region" description="Polar residues" evidence="1">
    <location>
        <begin position="17"/>
        <end position="32"/>
    </location>
</feature>
<evidence type="ECO:0000313" key="3">
    <source>
        <dbReference type="Proteomes" id="UP000037122"/>
    </source>
</evidence>
<comment type="caution">
    <text evidence="2">The sequence shown here is derived from an EMBL/GenBank/DDBJ whole genome shotgun (WGS) entry which is preliminary data.</text>
</comment>
<evidence type="ECO:0000256" key="1">
    <source>
        <dbReference type="SAM" id="MobiDB-lite"/>
    </source>
</evidence>
<evidence type="ECO:0000313" key="2">
    <source>
        <dbReference type="EMBL" id="KNE01369.1"/>
    </source>
</evidence>
<feature type="region of interest" description="Disordered" evidence="1">
    <location>
        <begin position="1"/>
        <end position="35"/>
    </location>
</feature>
<organism evidence="2 3">
    <name type="scientific">Candidozyma auris</name>
    <name type="common">Yeast</name>
    <name type="synonym">Candida auris</name>
    <dbReference type="NCBI Taxonomy" id="498019"/>
    <lineage>
        <taxon>Eukaryota</taxon>
        <taxon>Fungi</taxon>
        <taxon>Dikarya</taxon>
        <taxon>Ascomycota</taxon>
        <taxon>Saccharomycotina</taxon>
        <taxon>Pichiomycetes</taxon>
        <taxon>Metschnikowiaceae</taxon>
        <taxon>Candidozyma</taxon>
    </lineage>
</organism>
<protein>
    <submittedName>
        <fullName evidence="2">Uncharacterized protein</fullName>
    </submittedName>
</protein>
<dbReference type="VEuPathDB" id="FungiDB:B9J08_000712"/>
<dbReference type="VEuPathDB" id="FungiDB:CJJ07_000549"/>